<keyword evidence="1" id="KW-1133">Transmembrane helix</keyword>
<dbReference type="Gene3D" id="1.10.1760.20">
    <property type="match status" value="1"/>
</dbReference>
<keyword evidence="1" id="KW-0812">Transmembrane</keyword>
<feature type="transmembrane region" description="Helical" evidence="1">
    <location>
        <begin position="85"/>
        <end position="103"/>
    </location>
</feature>
<accession>A0A6N8HYC1</accession>
<dbReference type="NCBIfam" id="TIGR04518">
    <property type="entry name" value="ECF_S_folT_fam"/>
    <property type="match status" value="1"/>
</dbReference>
<dbReference type="GO" id="GO:0022857">
    <property type="term" value="F:transmembrane transporter activity"/>
    <property type="evidence" value="ECO:0007669"/>
    <property type="project" value="InterPro"/>
</dbReference>
<reference evidence="2 3" key="1">
    <citation type="submission" date="2019-09" db="EMBL/GenBank/DDBJ databases">
        <title>Genome sequence of Clostridium sp. EA1.</title>
        <authorList>
            <person name="Poehlein A."/>
            <person name="Bengelsdorf F.R."/>
            <person name="Daniel R."/>
        </authorList>
    </citation>
    <scope>NUCLEOTIDE SEQUENCE [LARGE SCALE GENOMIC DNA]</scope>
    <source>
        <strain evidence="2 3">EA1</strain>
    </source>
</reference>
<feature type="transmembrane region" description="Helical" evidence="1">
    <location>
        <begin position="115"/>
        <end position="138"/>
    </location>
</feature>
<organism evidence="2 3">
    <name type="scientific">Caproicibacter fermentans</name>
    <dbReference type="NCBI Taxonomy" id="2576756"/>
    <lineage>
        <taxon>Bacteria</taxon>
        <taxon>Bacillati</taxon>
        <taxon>Bacillota</taxon>
        <taxon>Clostridia</taxon>
        <taxon>Eubacteriales</taxon>
        <taxon>Acutalibacteraceae</taxon>
        <taxon>Caproicibacter</taxon>
    </lineage>
</organism>
<dbReference type="RefSeq" id="WP_156990150.1">
    <property type="nucleotide sequence ID" value="NZ_VWXL01000046.1"/>
</dbReference>
<evidence type="ECO:0000256" key="1">
    <source>
        <dbReference type="SAM" id="Phobius"/>
    </source>
</evidence>
<comment type="caution">
    <text evidence="2">The sequence shown here is derived from an EMBL/GenBank/DDBJ whole genome shotgun (WGS) entry which is preliminary data.</text>
</comment>
<dbReference type="Proteomes" id="UP000469440">
    <property type="component" value="Unassembled WGS sequence"/>
</dbReference>
<keyword evidence="3" id="KW-1185">Reference proteome</keyword>
<name>A0A6N8HYC1_9FIRM</name>
<gene>
    <name evidence="2" type="primary">folT</name>
    <name evidence="2" type="ORF">CAFE_12900</name>
</gene>
<evidence type="ECO:0000313" key="2">
    <source>
        <dbReference type="EMBL" id="MVB10595.1"/>
    </source>
</evidence>
<keyword evidence="1" id="KW-0472">Membrane</keyword>
<dbReference type="AlphaFoldDB" id="A0A6N8HYC1"/>
<feature type="transmembrane region" description="Helical" evidence="1">
    <location>
        <begin position="150"/>
        <end position="171"/>
    </location>
</feature>
<sequence>MKFFFNSVKLSNGRSGVMSLAACGMLLALDVILGMFTLNLSPILKIGFSFLSVAAAGMLFGPVAGGTVGALGDIISYFINPTGPYFPGFTLNAFLSGAVYGWFLYKKPVTLLRSVLAKTVVTVLVSLCLNPLWLSVLYSKAFFAVLSARIFTNLILLPIDFLLLFGLLKVMEKEPLFHMKK</sequence>
<protein>
    <submittedName>
        <fullName evidence="2">Folate transporter FolT</fullName>
    </submittedName>
</protein>
<proteinExistence type="predicted"/>
<dbReference type="Pfam" id="PF12822">
    <property type="entry name" value="ECF_trnsprt"/>
    <property type="match status" value="1"/>
</dbReference>
<feature type="transmembrane region" description="Helical" evidence="1">
    <location>
        <begin position="16"/>
        <end position="38"/>
    </location>
</feature>
<dbReference type="EMBL" id="VWXL01000046">
    <property type="protein sequence ID" value="MVB10595.1"/>
    <property type="molecule type" value="Genomic_DNA"/>
</dbReference>
<dbReference type="OrthoDB" id="4624at2"/>
<dbReference type="InterPro" id="IPR024529">
    <property type="entry name" value="ECF_trnsprt_substrate-spec"/>
</dbReference>
<evidence type="ECO:0000313" key="3">
    <source>
        <dbReference type="Proteomes" id="UP000469440"/>
    </source>
</evidence>
<feature type="transmembrane region" description="Helical" evidence="1">
    <location>
        <begin position="50"/>
        <end position="79"/>
    </location>
</feature>
<dbReference type="InterPro" id="IPR030949">
    <property type="entry name" value="ECF_S_folate_fam"/>
</dbReference>